<dbReference type="AlphaFoldDB" id="D0LIE3"/>
<dbReference type="RefSeq" id="WP_012830891.1">
    <property type="nucleotide sequence ID" value="NC_013440.1"/>
</dbReference>
<dbReference type="PANTHER" id="PTHR21180:SF32">
    <property type="entry name" value="ENDONUCLEASE_EXONUCLEASE_PHOSPHATASE FAMILY DOMAIN-CONTAINING PROTEIN 1"/>
    <property type="match status" value="1"/>
</dbReference>
<dbReference type="PANTHER" id="PTHR21180">
    <property type="entry name" value="ENDONUCLEASE/EXONUCLEASE/PHOSPHATASE FAMILY DOMAIN-CONTAINING PROTEIN 1"/>
    <property type="match status" value="1"/>
</dbReference>
<evidence type="ECO:0000256" key="1">
    <source>
        <dbReference type="SAM" id="MobiDB-lite"/>
    </source>
</evidence>
<name>D0LIE3_HALO1</name>
<dbReference type="EMBL" id="CP001804">
    <property type="protein sequence ID" value="ACY18299.1"/>
    <property type="molecule type" value="Genomic_DNA"/>
</dbReference>
<dbReference type="KEGG" id="hoh:Hoch_5823"/>
<evidence type="ECO:0000313" key="3">
    <source>
        <dbReference type="Proteomes" id="UP000001880"/>
    </source>
</evidence>
<evidence type="ECO:0000313" key="2">
    <source>
        <dbReference type="EMBL" id="ACY18299.1"/>
    </source>
</evidence>
<sequence>MNHTESIQLSRRGIRRNLAVLALCALVAAATLTWMGPRDAVAASAPAVLASASDSAPQPTQSKRASAPADDGDSGAKAKSGGKSLRGKLNLNTASAEQLQLLPGIGAAKAGRIVGYREKHGKFRRVRDLRRVKGIGFKTLQKLSPYLSIDGPNNLSAE</sequence>
<feature type="region of interest" description="Disordered" evidence="1">
    <location>
        <begin position="52"/>
        <end position="89"/>
    </location>
</feature>
<dbReference type="PROSITE" id="PS51318">
    <property type="entry name" value="TAT"/>
    <property type="match status" value="1"/>
</dbReference>
<dbReference type="STRING" id="502025.Hoch_5823"/>
<dbReference type="NCBIfam" id="TIGR00426">
    <property type="entry name" value="competence protein ComEA helix-hairpin-helix repeat region"/>
    <property type="match status" value="1"/>
</dbReference>
<accession>D0LIE3</accession>
<dbReference type="GO" id="GO:0015627">
    <property type="term" value="C:type II protein secretion system complex"/>
    <property type="evidence" value="ECO:0007669"/>
    <property type="project" value="TreeGrafter"/>
</dbReference>
<organism evidence="2 3">
    <name type="scientific">Haliangium ochraceum (strain DSM 14365 / JCM 11303 / SMP-2)</name>
    <dbReference type="NCBI Taxonomy" id="502025"/>
    <lineage>
        <taxon>Bacteria</taxon>
        <taxon>Pseudomonadati</taxon>
        <taxon>Myxococcota</taxon>
        <taxon>Polyangia</taxon>
        <taxon>Haliangiales</taxon>
        <taxon>Kofleriaceae</taxon>
        <taxon>Haliangium</taxon>
    </lineage>
</organism>
<dbReference type="InterPro" id="IPR010994">
    <property type="entry name" value="RuvA_2-like"/>
</dbReference>
<dbReference type="HOGENOM" id="CLU_052011_3_1_7"/>
<dbReference type="Gene3D" id="1.10.150.320">
    <property type="entry name" value="Photosystem II 12 kDa extrinsic protein"/>
    <property type="match status" value="1"/>
</dbReference>
<dbReference type="InterPro" id="IPR004509">
    <property type="entry name" value="Competence_ComEA_HhH"/>
</dbReference>
<dbReference type="Proteomes" id="UP000001880">
    <property type="component" value="Chromosome"/>
</dbReference>
<keyword evidence="3" id="KW-1185">Reference proteome</keyword>
<dbReference type="Pfam" id="PF12836">
    <property type="entry name" value="HHH_3"/>
    <property type="match status" value="1"/>
</dbReference>
<reference evidence="2 3" key="1">
    <citation type="journal article" date="2010" name="Stand. Genomic Sci.">
        <title>Complete genome sequence of Haliangium ochraceum type strain (SMP-2).</title>
        <authorList>
            <consortium name="US DOE Joint Genome Institute (JGI-PGF)"/>
            <person name="Ivanova N."/>
            <person name="Daum C."/>
            <person name="Lang E."/>
            <person name="Abt B."/>
            <person name="Kopitz M."/>
            <person name="Saunders E."/>
            <person name="Lapidus A."/>
            <person name="Lucas S."/>
            <person name="Glavina Del Rio T."/>
            <person name="Nolan M."/>
            <person name="Tice H."/>
            <person name="Copeland A."/>
            <person name="Cheng J.F."/>
            <person name="Chen F."/>
            <person name="Bruce D."/>
            <person name="Goodwin L."/>
            <person name="Pitluck S."/>
            <person name="Mavromatis K."/>
            <person name="Pati A."/>
            <person name="Mikhailova N."/>
            <person name="Chen A."/>
            <person name="Palaniappan K."/>
            <person name="Land M."/>
            <person name="Hauser L."/>
            <person name="Chang Y.J."/>
            <person name="Jeffries C.D."/>
            <person name="Detter J.C."/>
            <person name="Brettin T."/>
            <person name="Rohde M."/>
            <person name="Goker M."/>
            <person name="Bristow J."/>
            <person name="Markowitz V."/>
            <person name="Eisen J.A."/>
            <person name="Hugenholtz P."/>
            <person name="Kyrpides N.C."/>
            <person name="Klenk H.P."/>
        </authorList>
    </citation>
    <scope>NUCLEOTIDE SEQUENCE [LARGE SCALE GENOMIC DNA]</scope>
    <source>
        <strain evidence="3">DSM 14365 / CIP 107738 / JCM 11303 / AJ 13395 / SMP-2</strain>
    </source>
</reference>
<gene>
    <name evidence="2" type="ordered locus">Hoch_5823</name>
</gene>
<dbReference type="GO" id="GO:0015628">
    <property type="term" value="P:protein secretion by the type II secretion system"/>
    <property type="evidence" value="ECO:0007669"/>
    <property type="project" value="TreeGrafter"/>
</dbReference>
<dbReference type="eggNOG" id="COG1555">
    <property type="taxonomic scope" value="Bacteria"/>
</dbReference>
<proteinExistence type="predicted"/>
<protein>
    <submittedName>
        <fullName evidence="2">Competence protein ComEA helix-hairpin-helix repeat protein</fullName>
    </submittedName>
</protein>
<dbReference type="SUPFAM" id="SSF47781">
    <property type="entry name" value="RuvA domain 2-like"/>
    <property type="match status" value="1"/>
</dbReference>
<dbReference type="InterPro" id="IPR051675">
    <property type="entry name" value="Endo/Exo/Phosphatase_dom_1"/>
</dbReference>
<dbReference type="InterPro" id="IPR006311">
    <property type="entry name" value="TAT_signal"/>
</dbReference>
<dbReference type="OrthoDB" id="5296317at2"/>
<feature type="compositionally biased region" description="Low complexity" evidence="1">
    <location>
        <begin position="65"/>
        <end position="83"/>
    </location>
</feature>